<dbReference type="Pfam" id="PF00753">
    <property type="entry name" value="Lactamase_B"/>
    <property type="match status" value="1"/>
</dbReference>
<dbReference type="InterPro" id="IPR001279">
    <property type="entry name" value="Metallo-B-lactamas"/>
</dbReference>
<evidence type="ECO:0000259" key="2">
    <source>
        <dbReference type="PROSITE" id="PS50206"/>
    </source>
</evidence>
<accession>A0A1I4N9G2</accession>
<evidence type="ECO:0000313" key="3">
    <source>
        <dbReference type="EMBL" id="SFM12016.1"/>
    </source>
</evidence>
<gene>
    <name evidence="3" type="ORF">SAMN04488054_11611</name>
</gene>
<dbReference type="PANTHER" id="PTHR43084">
    <property type="entry name" value="PERSULFIDE DIOXYGENASE ETHE1"/>
    <property type="match status" value="1"/>
</dbReference>
<dbReference type="FunFam" id="3.60.15.10:FF:000030">
    <property type="entry name" value="Metallo-beta-lactamase family protein"/>
    <property type="match status" value="1"/>
</dbReference>
<reference evidence="3 4" key="1">
    <citation type="submission" date="2016-10" db="EMBL/GenBank/DDBJ databases">
        <authorList>
            <person name="de Groot N.N."/>
        </authorList>
    </citation>
    <scope>NUCLEOTIDE SEQUENCE [LARGE SCALE GENOMIC DNA]</scope>
    <source>
        <strain evidence="3 4">CGMCC 1.6134</strain>
    </source>
</reference>
<name>A0A1I4N9G2_9BACI</name>
<dbReference type="InterPro" id="IPR036873">
    <property type="entry name" value="Rhodanese-like_dom_sf"/>
</dbReference>
<dbReference type="PROSITE" id="PS50206">
    <property type="entry name" value="RHODANESE_3"/>
    <property type="match status" value="2"/>
</dbReference>
<dbReference type="GO" id="GO:0016787">
    <property type="term" value="F:hydrolase activity"/>
    <property type="evidence" value="ECO:0007669"/>
    <property type="project" value="UniProtKB-KW"/>
</dbReference>
<dbReference type="Pfam" id="PF00581">
    <property type="entry name" value="Rhodanese"/>
    <property type="match status" value="2"/>
</dbReference>
<dbReference type="GO" id="GO:0006749">
    <property type="term" value="P:glutathione metabolic process"/>
    <property type="evidence" value="ECO:0007669"/>
    <property type="project" value="InterPro"/>
</dbReference>
<dbReference type="GO" id="GO:0050313">
    <property type="term" value="F:sulfur dioxygenase activity"/>
    <property type="evidence" value="ECO:0007669"/>
    <property type="project" value="InterPro"/>
</dbReference>
<dbReference type="InterPro" id="IPR051682">
    <property type="entry name" value="Mito_Persulfide_Diox"/>
</dbReference>
<dbReference type="GO" id="GO:0070813">
    <property type="term" value="P:hydrogen sulfide metabolic process"/>
    <property type="evidence" value="ECO:0007669"/>
    <property type="project" value="TreeGrafter"/>
</dbReference>
<dbReference type="InterPro" id="IPR001763">
    <property type="entry name" value="Rhodanese-like_dom"/>
</dbReference>
<proteinExistence type="predicted"/>
<keyword evidence="4" id="KW-1185">Reference proteome</keyword>
<dbReference type="InterPro" id="IPR036866">
    <property type="entry name" value="RibonucZ/Hydroxyglut_hydro"/>
</dbReference>
<sequence>MYLKYFYDNELAQASYMVGCQKTGEAVVIDPSRHVNPYLQIAEEQGFTITGALETHIHADFVSGAVELSGRTGAVIYHSAEGEENGGYAFASSLNTKAVRDKDRIHVGNVWMDVLHTPGHTPEHVSYLLTDGAHPEKPMGVFTGDFVFVGDVGRPDLLEKSVGVKDSADAGARQMFTSIQLFKQFEDYLQIWPGHGAGSSCGKALGAVPTSTVGYEKMFNPAFQPEQEQEFVDFLLDGQPEPPTYFANMKEINKYGAPYLSDVHSPVLLSIDADEVEKLAEKENNMVVDTRNPAAYARGHISGTINISYPEAFTEWMGWLTDYESDIYLIGAEADHEAMRDALYGIGMDRIAGFIPAGVVERAGRLRTYENITPTEMKEEKEKGNIRVLDVRFQDERERERIPGAEHIMLGHLPAGTDVDLPPKDKPVAVHCGSGKRSAIAASILLNKGYDVKNMLGGMMRWKNENLETE</sequence>
<dbReference type="CDD" id="cd07724">
    <property type="entry name" value="POD-like_MBL-fold"/>
    <property type="match status" value="1"/>
</dbReference>
<dbReference type="CDD" id="cd00158">
    <property type="entry name" value="RHOD"/>
    <property type="match status" value="1"/>
</dbReference>
<dbReference type="InterPro" id="IPR044528">
    <property type="entry name" value="POD-like_MBL-fold"/>
</dbReference>
<dbReference type="Gene3D" id="3.40.250.10">
    <property type="entry name" value="Rhodanese-like domain"/>
    <property type="match status" value="2"/>
</dbReference>
<dbReference type="AlphaFoldDB" id="A0A1I4N9G2"/>
<dbReference type="OrthoDB" id="9784009at2"/>
<keyword evidence="1" id="KW-0479">Metal-binding</keyword>
<dbReference type="GO" id="GO:0046872">
    <property type="term" value="F:metal ion binding"/>
    <property type="evidence" value="ECO:0007669"/>
    <property type="project" value="UniProtKB-KW"/>
</dbReference>
<dbReference type="SUPFAM" id="SSF56281">
    <property type="entry name" value="Metallo-hydrolase/oxidoreductase"/>
    <property type="match status" value="1"/>
</dbReference>
<feature type="domain" description="Rhodanese" evidence="2">
    <location>
        <begin position="281"/>
        <end position="318"/>
    </location>
</feature>
<dbReference type="EMBL" id="FOTY01000016">
    <property type="protein sequence ID" value="SFM12016.1"/>
    <property type="molecule type" value="Genomic_DNA"/>
</dbReference>
<dbReference type="Gene3D" id="3.60.15.10">
    <property type="entry name" value="Ribonuclease Z/Hydroxyacylglutathione hydrolase-like"/>
    <property type="match status" value="1"/>
</dbReference>
<dbReference type="SMART" id="SM00849">
    <property type="entry name" value="Lactamase_B"/>
    <property type="match status" value="1"/>
</dbReference>
<dbReference type="STRING" id="266892.SAMN04488054_11611"/>
<evidence type="ECO:0000313" key="4">
    <source>
        <dbReference type="Proteomes" id="UP000199668"/>
    </source>
</evidence>
<dbReference type="PANTHER" id="PTHR43084:SF1">
    <property type="entry name" value="PERSULFIDE DIOXYGENASE ETHE1, MITOCHONDRIAL"/>
    <property type="match status" value="1"/>
</dbReference>
<feature type="domain" description="Rhodanese" evidence="2">
    <location>
        <begin position="382"/>
        <end position="470"/>
    </location>
</feature>
<dbReference type="Proteomes" id="UP000199668">
    <property type="component" value="Unassembled WGS sequence"/>
</dbReference>
<dbReference type="SUPFAM" id="SSF52821">
    <property type="entry name" value="Rhodanese/Cell cycle control phosphatase"/>
    <property type="match status" value="2"/>
</dbReference>
<evidence type="ECO:0000256" key="1">
    <source>
        <dbReference type="ARBA" id="ARBA00022723"/>
    </source>
</evidence>
<dbReference type="RefSeq" id="WP_090927303.1">
    <property type="nucleotide sequence ID" value="NZ_FOTY01000016.1"/>
</dbReference>
<organism evidence="3 4">
    <name type="scientific">Salibacterium qingdaonense</name>
    <dbReference type="NCBI Taxonomy" id="266892"/>
    <lineage>
        <taxon>Bacteria</taxon>
        <taxon>Bacillati</taxon>
        <taxon>Bacillota</taxon>
        <taxon>Bacilli</taxon>
        <taxon>Bacillales</taxon>
        <taxon>Bacillaceae</taxon>
    </lineage>
</organism>
<protein>
    <submittedName>
        <fullName evidence="3">Hydroxyacylglutathione hydrolase</fullName>
    </submittedName>
</protein>
<keyword evidence="3" id="KW-0378">Hydrolase</keyword>
<dbReference type="SMART" id="SM00450">
    <property type="entry name" value="RHOD"/>
    <property type="match status" value="2"/>
</dbReference>